<evidence type="ECO:0000313" key="2">
    <source>
        <dbReference type="EMBL" id="KAF1952433.1"/>
    </source>
</evidence>
<keyword evidence="3" id="KW-1185">Reference proteome</keyword>
<feature type="compositionally biased region" description="Low complexity" evidence="1">
    <location>
        <begin position="69"/>
        <end position="83"/>
    </location>
</feature>
<dbReference type="EMBL" id="ML977010">
    <property type="protein sequence ID" value="KAF1952433.1"/>
    <property type="molecule type" value="Genomic_DNA"/>
</dbReference>
<sequence length="512" mass="55108">MIGSEASTSSLAYSFYELPDSRHSSSVYSQTDLGQAQFDGAAASRQASRGAYHSIRLPHQHHATSGVHSQTLSPSRTPSSSTPDLAVTQHGFSPVPTNPYTRGPNGQYAFRPLITQDNLLGGEQDAVEAITRELSSPLELVEERATSYLQRVSAQRQIQQAQATGYTTFQHQISEVEAHSDSNYGYSSAGTHYQPRYTVPRPHSQHHPYGQRPFNAGEQPVHTLGPPARRRAAPTARAGQRSSENAPVNSSFNLTTTLTRDARPHTHATSNLPAPTQRTSLVPRPNPPGMRSNGAPGRVSHAPMLYPPRPRDISNRPHPAVLPPDDDTGSSDGLTPTETYARPGGMGRGPRIPPRYASRGSGITYTHPHANPNRIITPTPTPLPHQHAQTPTFFNHPPSRGPPSTSTTLDIASGITSRGRPAIPMSVVGPASAAMSRPLIQAPTIRRVHISQRPHRRELENSADSEIGVVEGGSSAVTRRFDDVDSGVGGEGGDEMTETSPGLGKFERRVNG</sequence>
<feature type="compositionally biased region" description="Polar residues" evidence="1">
    <location>
        <begin position="240"/>
        <end position="259"/>
    </location>
</feature>
<dbReference type="OrthoDB" id="3937309at2759"/>
<dbReference type="Proteomes" id="UP000800035">
    <property type="component" value="Unassembled WGS sequence"/>
</dbReference>
<feature type="region of interest" description="Disordered" evidence="1">
    <location>
        <begin position="455"/>
        <end position="512"/>
    </location>
</feature>
<evidence type="ECO:0000313" key="3">
    <source>
        <dbReference type="Proteomes" id="UP000800035"/>
    </source>
</evidence>
<name>A0A6A5THW9_9PLEO</name>
<gene>
    <name evidence="2" type="ORF">CC80DRAFT_173623</name>
</gene>
<feature type="compositionally biased region" description="Polar residues" evidence="1">
    <location>
        <begin position="267"/>
        <end position="280"/>
    </location>
</feature>
<evidence type="ECO:0000256" key="1">
    <source>
        <dbReference type="SAM" id="MobiDB-lite"/>
    </source>
</evidence>
<dbReference type="AlphaFoldDB" id="A0A6A5THW9"/>
<feature type="region of interest" description="Disordered" evidence="1">
    <location>
        <begin position="200"/>
        <end position="350"/>
    </location>
</feature>
<protein>
    <submittedName>
        <fullName evidence="2">Uncharacterized protein</fullName>
    </submittedName>
</protein>
<organism evidence="2 3">
    <name type="scientific">Byssothecium circinans</name>
    <dbReference type="NCBI Taxonomy" id="147558"/>
    <lineage>
        <taxon>Eukaryota</taxon>
        <taxon>Fungi</taxon>
        <taxon>Dikarya</taxon>
        <taxon>Ascomycota</taxon>
        <taxon>Pezizomycotina</taxon>
        <taxon>Dothideomycetes</taxon>
        <taxon>Pleosporomycetidae</taxon>
        <taxon>Pleosporales</taxon>
        <taxon>Massarineae</taxon>
        <taxon>Massarinaceae</taxon>
        <taxon>Byssothecium</taxon>
    </lineage>
</organism>
<reference evidence="2" key="1">
    <citation type="journal article" date="2020" name="Stud. Mycol.">
        <title>101 Dothideomycetes genomes: a test case for predicting lifestyles and emergence of pathogens.</title>
        <authorList>
            <person name="Haridas S."/>
            <person name="Albert R."/>
            <person name="Binder M."/>
            <person name="Bloem J."/>
            <person name="Labutti K."/>
            <person name="Salamov A."/>
            <person name="Andreopoulos B."/>
            <person name="Baker S."/>
            <person name="Barry K."/>
            <person name="Bills G."/>
            <person name="Bluhm B."/>
            <person name="Cannon C."/>
            <person name="Castanera R."/>
            <person name="Culley D."/>
            <person name="Daum C."/>
            <person name="Ezra D."/>
            <person name="Gonzalez J."/>
            <person name="Henrissat B."/>
            <person name="Kuo A."/>
            <person name="Liang C."/>
            <person name="Lipzen A."/>
            <person name="Lutzoni F."/>
            <person name="Magnuson J."/>
            <person name="Mondo S."/>
            <person name="Nolan M."/>
            <person name="Ohm R."/>
            <person name="Pangilinan J."/>
            <person name="Park H.-J."/>
            <person name="Ramirez L."/>
            <person name="Alfaro M."/>
            <person name="Sun H."/>
            <person name="Tritt A."/>
            <person name="Yoshinaga Y."/>
            <person name="Zwiers L.-H."/>
            <person name="Turgeon B."/>
            <person name="Goodwin S."/>
            <person name="Spatafora J."/>
            <person name="Crous P."/>
            <person name="Grigoriev I."/>
        </authorList>
    </citation>
    <scope>NUCLEOTIDE SEQUENCE</scope>
    <source>
        <strain evidence="2">CBS 675.92</strain>
    </source>
</reference>
<accession>A0A6A5THW9</accession>
<feature type="region of interest" description="Disordered" evidence="1">
    <location>
        <begin position="62"/>
        <end position="107"/>
    </location>
</feature>
<proteinExistence type="predicted"/>